<dbReference type="Gene3D" id="3.30.750.24">
    <property type="entry name" value="STAS domain"/>
    <property type="match status" value="1"/>
</dbReference>
<dbReference type="SUPFAM" id="SSF52091">
    <property type="entry name" value="SpoIIaa-like"/>
    <property type="match status" value="1"/>
</dbReference>
<dbReference type="NCBIfam" id="TIGR00377">
    <property type="entry name" value="ant_ant_sig"/>
    <property type="match status" value="1"/>
</dbReference>
<dbReference type="AlphaFoldDB" id="A0A918C2A8"/>
<dbReference type="PANTHER" id="PTHR33495">
    <property type="entry name" value="ANTI-SIGMA FACTOR ANTAGONIST TM_1081-RELATED-RELATED"/>
    <property type="match status" value="1"/>
</dbReference>
<dbReference type="PANTHER" id="PTHR33495:SF2">
    <property type="entry name" value="ANTI-SIGMA FACTOR ANTAGONIST TM_1081-RELATED"/>
    <property type="match status" value="1"/>
</dbReference>
<reference evidence="4" key="2">
    <citation type="submission" date="2020-09" db="EMBL/GenBank/DDBJ databases">
        <authorList>
            <person name="Sun Q."/>
            <person name="Ohkuma M."/>
        </authorList>
    </citation>
    <scope>NUCLEOTIDE SEQUENCE</scope>
    <source>
        <strain evidence="4">JCM 4403</strain>
    </source>
</reference>
<name>A0A918C2A8_9ACTN</name>
<keyword evidence="5" id="KW-1185">Reference proteome</keyword>
<sequence>MSPRGPEEPDRTDTLQVHVDALGVGRCLLTAVGSLDLHTAPKFSDALQPLLRDGNQSVLVDLSEIAFIDSTGLTSLIAAYRTTRATGARLALIAPSERVRRMLAVTGTDQVLPSYATVNAVPD</sequence>
<evidence type="ECO:0000256" key="1">
    <source>
        <dbReference type="ARBA" id="ARBA00009013"/>
    </source>
</evidence>
<organism evidence="4 5">
    <name type="scientific">Streptomyces pilosus</name>
    <dbReference type="NCBI Taxonomy" id="28893"/>
    <lineage>
        <taxon>Bacteria</taxon>
        <taxon>Bacillati</taxon>
        <taxon>Actinomycetota</taxon>
        <taxon>Actinomycetes</taxon>
        <taxon>Kitasatosporales</taxon>
        <taxon>Streptomycetaceae</taxon>
        <taxon>Streptomyces</taxon>
    </lineage>
</organism>
<evidence type="ECO:0000313" key="5">
    <source>
        <dbReference type="Proteomes" id="UP000656732"/>
    </source>
</evidence>
<proteinExistence type="inferred from homology"/>
<dbReference type="CDD" id="cd07043">
    <property type="entry name" value="STAS_anti-anti-sigma_factors"/>
    <property type="match status" value="1"/>
</dbReference>
<comment type="caution">
    <text evidence="4">The sequence shown here is derived from an EMBL/GenBank/DDBJ whole genome shotgun (WGS) entry which is preliminary data.</text>
</comment>
<gene>
    <name evidence="4" type="ORF">GCM10010280_56680</name>
</gene>
<evidence type="ECO:0000313" key="4">
    <source>
        <dbReference type="EMBL" id="GGR01285.1"/>
    </source>
</evidence>
<reference evidence="4" key="1">
    <citation type="journal article" date="2014" name="Int. J. Syst. Evol. Microbiol.">
        <title>Complete genome sequence of Corynebacterium casei LMG S-19264T (=DSM 44701T), isolated from a smear-ripened cheese.</title>
        <authorList>
            <consortium name="US DOE Joint Genome Institute (JGI-PGF)"/>
            <person name="Walter F."/>
            <person name="Albersmeier A."/>
            <person name="Kalinowski J."/>
            <person name="Ruckert C."/>
        </authorList>
    </citation>
    <scope>NUCLEOTIDE SEQUENCE</scope>
    <source>
        <strain evidence="4">JCM 4403</strain>
    </source>
</reference>
<comment type="similarity">
    <text evidence="1 2">Belongs to the anti-sigma-factor antagonist family.</text>
</comment>
<protein>
    <recommendedName>
        <fullName evidence="2">Anti-sigma factor antagonist</fullName>
    </recommendedName>
</protein>
<dbReference type="Pfam" id="PF01740">
    <property type="entry name" value="STAS"/>
    <property type="match status" value="1"/>
</dbReference>
<evidence type="ECO:0000259" key="3">
    <source>
        <dbReference type="PROSITE" id="PS50801"/>
    </source>
</evidence>
<dbReference type="PROSITE" id="PS50801">
    <property type="entry name" value="STAS"/>
    <property type="match status" value="1"/>
</dbReference>
<dbReference type="EMBL" id="BMTU01000014">
    <property type="protein sequence ID" value="GGR01285.1"/>
    <property type="molecule type" value="Genomic_DNA"/>
</dbReference>
<dbReference type="InterPro" id="IPR002645">
    <property type="entry name" value="STAS_dom"/>
</dbReference>
<dbReference type="Proteomes" id="UP000656732">
    <property type="component" value="Unassembled WGS sequence"/>
</dbReference>
<dbReference type="GO" id="GO:0043856">
    <property type="term" value="F:anti-sigma factor antagonist activity"/>
    <property type="evidence" value="ECO:0007669"/>
    <property type="project" value="InterPro"/>
</dbReference>
<dbReference type="InterPro" id="IPR003658">
    <property type="entry name" value="Anti-sigma_ant"/>
</dbReference>
<evidence type="ECO:0000256" key="2">
    <source>
        <dbReference type="RuleBase" id="RU003749"/>
    </source>
</evidence>
<accession>A0A918C2A8</accession>
<dbReference type="InterPro" id="IPR036513">
    <property type="entry name" value="STAS_dom_sf"/>
</dbReference>
<feature type="domain" description="STAS" evidence="3">
    <location>
        <begin position="28"/>
        <end position="123"/>
    </location>
</feature>